<sequence>MSDEKNSKNTQGLALWISMALSRKGLSPDHFAADHLTGSAKRSFYNWSAGRNAPQKSKHPEIEAALGWKSGAIDRILRDEFVTEQDVFLADEDKAAKRASELSTDELLTELTRRMKAAEAIAEQYEANVIKIDATLHEGKSDSKPADKQNHGTVTALGTRRKAPQYQAARTEIPSDSPLDDSDE</sequence>
<dbReference type="EMBL" id="CP101185">
    <property type="protein sequence ID" value="UYV96816.1"/>
    <property type="molecule type" value="Genomic_DNA"/>
</dbReference>
<dbReference type="AlphaFoldDB" id="A0AAX3EFE8"/>
<dbReference type="RefSeq" id="WP_264398655.1">
    <property type="nucleotide sequence ID" value="NZ_CP101180.1"/>
</dbReference>
<reference evidence="2" key="1">
    <citation type="submission" date="2022-07" db="EMBL/GenBank/DDBJ databases">
        <authorList>
            <person name="Wu T."/>
        </authorList>
    </citation>
    <scope>NUCLEOTIDE SEQUENCE</scope>
    <source>
        <strain evidence="2">SD-1</strain>
    </source>
</reference>
<feature type="compositionally biased region" description="Basic and acidic residues" evidence="1">
    <location>
        <begin position="136"/>
        <end position="150"/>
    </location>
</feature>
<protein>
    <submittedName>
        <fullName evidence="2">Uncharacterized protein</fullName>
    </submittedName>
</protein>
<evidence type="ECO:0000256" key="1">
    <source>
        <dbReference type="SAM" id="MobiDB-lite"/>
    </source>
</evidence>
<dbReference type="Proteomes" id="UP001163293">
    <property type="component" value="Chromosome"/>
</dbReference>
<accession>A0AAX3EFE8</accession>
<feature type="region of interest" description="Disordered" evidence="1">
    <location>
        <begin position="136"/>
        <end position="184"/>
    </location>
</feature>
<proteinExistence type="predicted"/>
<gene>
    <name evidence="2" type="ORF">NL394_17460</name>
</gene>
<name>A0AAX3EFE8_PAEUR</name>
<evidence type="ECO:0000313" key="3">
    <source>
        <dbReference type="Proteomes" id="UP001163293"/>
    </source>
</evidence>
<evidence type="ECO:0000313" key="2">
    <source>
        <dbReference type="EMBL" id="UYV96816.1"/>
    </source>
</evidence>
<keyword evidence="3" id="KW-1185">Reference proteome</keyword>
<organism evidence="2 3">
    <name type="scientific">Paenarthrobacter ureafaciens</name>
    <dbReference type="NCBI Taxonomy" id="37931"/>
    <lineage>
        <taxon>Bacteria</taxon>
        <taxon>Bacillati</taxon>
        <taxon>Actinomycetota</taxon>
        <taxon>Actinomycetes</taxon>
        <taxon>Micrococcales</taxon>
        <taxon>Micrococcaceae</taxon>
        <taxon>Paenarthrobacter</taxon>
    </lineage>
</organism>